<name>A0A231UV80_9HYPH</name>
<sequence length="126" mass="14182">MLRGLRCGETIPVSPGGQQRSGKQESALTRVFVQIRCRPGTAYSVANRIADREIYAQLYSTSGRFDLLLMLHVPDDEDVGRYIHDHLLDIDGIERTETIMTYNAFWPIGHDGMAKVKSAKATDRDE</sequence>
<dbReference type="InterPro" id="IPR019887">
    <property type="entry name" value="Tscrpt_reg_AsnC/Lrp_C"/>
</dbReference>
<evidence type="ECO:0000313" key="2">
    <source>
        <dbReference type="EMBL" id="OXS99185.1"/>
    </source>
</evidence>
<evidence type="ECO:0000259" key="1">
    <source>
        <dbReference type="Pfam" id="PF01037"/>
    </source>
</evidence>
<organism evidence="2 3">
    <name type="scientific">Notoacmeibacter marinus</name>
    <dbReference type="NCBI Taxonomy" id="1876515"/>
    <lineage>
        <taxon>Bacteria</taxon>
        <taxon>Pseudomonadati</taxon>
        <taxon>Pseudomonadota</taxon>
        <taxon>Alphaproteobacteria</taxon>
        <taxon>Hyphomicrobiales</taxon>
        <taxon>Notoacmeibacteraceae</taxon>
        <taxon>Notoacmeibacter</taxon>
    </lineage>
</organism>
<keyword evidence="3" id="KW-1185">Reference proteome</keyword>
<dbReference type="InterPro" id="IPR011008">
    <property type="entry name" value="Dimeric_a/b-barrel"/>
</dbReference>
<dbReference type="OrthoDB" id="9799041at2"/>
<dbReference type="SUPFAM" id="SSF54909">
    <property type="entry name" value="Dimeric alpha+beta barrel"/>
    <property type="match status" value="1"/>
</dbReference>
<gene>
    <name evidence="2" type="ORF">B7H23_13395</name>
</gene>
<accession>A0A231UV80</accession>
<dbReference type="EMBL" id="NBYO01000003">
    <property type="protein sequence ID" value="OXS99185.1"/>
    <property type="molecule type" value="Genomic_DNA"/>
</dbReference>
<dbReference type="Pfam" id="PF01037">
    <property type="entry name" value="AsnC_trans_reg"/>
    <property type="match status" value="1"/>
</dbReference>
<proteinExistence type="predicted"/>
<dbReference type="Proteomes" id="UP000215405">
    <property type="component" value="Unassembled WGS sequence"/>
</dbReference>
<dbReference type="AlphaFoldDB" id="A0A231UV80"/>
<feature type="domain" description="Transcription regulator AsnC/Lrp ligand binding" evidence="1">
    <location>
        <begin position="33"/>
        <end position="101"/>
    </location>
</feature>
<protein>
    <recommendedName>
        <fullName evidence="1">Transcription regulator AsnC/Lrp ligand binding domain-containing protein</fullName>
    </recommendedName>
</protein>
<comment type="caution">
    <text evidence="2">The sequence shown here is derived from an EMBL/GenBank/DDBJ whole genome shotgun (WGS) entry which is preliminary data.</text>
</comment>
<dbReference type="Gene3D" id="3.30.70.920">
    <property type="match status" value="1"/>
</dbReference>
<evidence type="ECO:0000313" key="3">
    <source>
        <dbReference type="Proteomes" id="UP000215405"/>
    </source>
</evidence>
<reference evidence="3" key="1">
    <citation type="journal article" date="2017" name="Int. J. Syst. Evol. Microbiol.">
        <title>Notoacmeibacter marinus gen. nov., sp. nov., isolated from the gut of a limpet and proposal of Notoacmeibacteraceae fam. nov. in the order Rhizobiales of the class Alphaproteobacteria.</title>
        <authorList>
            <person name="Huang Z."/>
            <person name="Guo F."/>
            <person name="Lai Q."/>
        </authorList>
    </citation>
    <scope>NUCLEOTIDE SEQUENCE [LARGE SCALE GENOMIC DNA]</scope>
    <source>
        <strain evidence="3">XMTR2A4</strain>
    </source>
</reference>